<accession>A0A1C5I449</accession>
<proteinExistence type="predicted"/>
<evidence type="ECO:0000313" key="2">
    <source>
        <dbReference type="Proteomes" id="UP000199360"/>
    </source>
</evidence>
<reference evidence="2" key="1">
    <citation type="submission" date="2016-06" db="EMBL/GenBank/DDBJ databases">
        <authorList>
            <person name="Varghese N."/>
            <person name="Submissions Spin"/>
        </authorList>
    </citation>
    <scope>NUCLEOTIDE SEQUENCE [LARGE SCALE GENOMIC DNA]</scope>
    <source>
        <strain evidence="2">DSM 45647</strain>
    </source>
</reference>
<keyword evidence="2" id="KW-1185">Reference proteome</keyword>
<gene>
    <name evidence="1" type="ORF">GA0070213_104430</name>
</gene>
<dbReference type="Proteomes" id="UP000199360">
    <property type="component" value="Unassembled WGS sequence"/>
</dbReference>
<protein>
    <submittedName>
        <fullName evidence="1">Uncharacterized protein</fullName>
    </submittedName>
</protein>
<dbReference type="RefSeq" id="WP_091061387.1">
    <property type="nucleotide sequence ID" value="NZ_FMDM01000004.1"/>
</dbReference>
<organism evidence="1 2">
    <name type="scientific">Micromonospora humi</name>
    <dbReference type="NCBI Taxonomy" id="745366"/>
    <lineage>
        <taxon>Bacteria</taxon>
        <taxon>Bacillati</taxon>
        <taxon>Actinomycetota</taxon>
        <taxon>Actinomycetes</taxon>
        <taxon>Micromonosporales</taxon>
        <taxon>Micromonosporaceae</taxon>
        <taxon>Micromonospora</taxon>
    </lineage>
</organism>
<dbReference type="EMBL" id="FMDM01000004">
    <property type="protein sequence ID" value="SCG53110.1"/>
    <property type="molecule type" value="Genomic_DNA"/>
</dbReference>
<evidence type="ECO:0000313" key="1">
    <source>
        <dbReference type="EMBL" id="SCG53110.1"/>
    </source>
</evidence>
<sequence>MASGHVGRVRRPGASARLSLAYTNTDGPAAPLIEALSSVPKISADALITSCQLIILNRDEGMYVWEPYATVELGS</sequence>
<dbReference type="AlphaFoldDB" id="A0A1C5I449"/>
<name>A0A1C5I449_9ACTN</name>